<comment type="caution">
    <text evidence="1">The sequence shown here is derived from an EMBL/GenBank/DDBJ whole genome shotgun (WGS) entry which is preliminary data.</text>
</comment>
<accession>A0A0F9F6N6</accession>
<proteinExistence type="predicted"/>
<dbReference type="EMBL" id="LAZR01031728">
    <property type="protein sequence ID" value="KKL52900.1"/>
    <property type="molecule type" value="Genomic_DNA"/>
</dbReference>
<evidence type="ECO:0000313" key="1">
    <source>
        <dbReference type="EMBL" id="KKL52900.1"/>
    </source>
</evidence>
<name>A0A0F9F6N6_9ZZZZ</name>
<organism evidence="1">
    <name type="scientific">marine sediment metagenome</name>
    <dbReference type="NCBI Taxonomy" id="412755"/>
    <lineage>
        <taxon>unclassified sequences</taxon>
        <taxon>metagenomes</taxon>
        <taxon>ecological metagenomes</taxon>
    </lineage>
</organism>
<reference evidence="1" key="1">
    <citation type="journal article" date="2015" name="Nature">
        <title>Complex archaea that bridge the gap between prokaryotes and eukaryotes.</title>
        <authorList>
            <person name="Spang A."/>
            <person name="Saw J.H."/>
            <person name="Jorgensen S.L."/>
            <person name="Zaremba-Niedzwiedzka K."/>
            <person name="Martijn J."/>
            <person name="Lind A.E."/>
            <person name="van Eijk R."/>
            <person name="Schleper C."/>
            <person name="Guy L."/>
            <person name="Ettema T.J."/>
        </authorList>
    </citation>
    <scope>NUCLEOTIDE SEQUENCE</scope>
</reference>
<dbReference type="AlphaFoldDB" id="A0A0F9F6N6"/>
<sequence>MDNGTFVDNMLDFMKTRQSSDDSVMICLDLLKQHYTKGKELYSTFPKTIRDKIDLRVKDMLDVIDPMWYVVALYHRNKGGLWRDMHKYGVKPDIYYSYNIENPPPPKSDVYTQIDENDALPTL</sequence>
<gene>
    <name evidence="1" type="ORF">LCGC14_2280830</name>
</gene>
<protein>
    <submittedName>
        <fullName evidence="1">Uncharacterized protein</fullName>
    </submittedName>
</protein>